<feature type="transmembrane region" description="Helical" evidence="10">
    <location>
        <begin position="372"/>
        <end position="393"/>
    </location>
</feature>
<evidence type="ECO:0000256" key="1">
    <source>
        <dbReference type="ARBA" id="ARBA00004141"/>
    </source>
</evidence>
<gene>
    <name evidence="13" type="ORF">FGG08_002952</name>
</gene>
<feature type="compositionally biased region" description="Polar residues" evidence="9">
    <location>
        <begin position="1000"/>
        <end position="1021"/>
    </location>
</feature>
<evidence type="ECO:0000256" key="5">
    <source>
        <dbReference type="ARBA" id="ARBA00022840"/>
    </source>
</evidence>
<evidence type="ECO:0000256" key="4">
    <source>
        <dbReference type="ARBA" id="ARBA00022741"/>
    </source>
</evidence>
<dbReference type="GO" id="GO:0016887">
    <property type="term" value="F:ATP hydrolysis activity"/>
    <property type="evidence" value="ECO:0007669"/>
    <property type="project" value="InterPro"/>
</dbReference>
<dbReference type="AlphaFoldDB" id="A0A9P8I3V6"/>
<feature type="compositionally biased region" description="Polar residues" evidence="9">
    <location>
        <begin position="186"/>
        <end position="215"/>
    </location>
</feature>
<keyword evidence="6 10" id="KW-1133">Transmembrane helix</keyword>
<feature type="domain" description="ABC transporter" evidence="11">
    <location>
        <begin position="501"/>
        <end position="735"/>
    </location>
</feature>
<feature type="region of interest" description="Disordered" evidence="9">
    <location>
        <begin position="822"/>
        <end position="1100"/>
    </location>
</feature>
<feature type="region of interest" description="Disordered" evidence="9">
    <location>
        <begin position="176"/>
        <end position="233"/>
    </location>
</feature>
<comment type="subcellular location">
    <subcellularLocation>
        <location evidence="1">Membrane</location>
        <topology evidence="1">Multi-pass membrane protein</topology>
    </subcellularLocation>
</comment>
<dbReference type="Pfam" id="PF00005">
    <property type="entry name" value="ABC_tran"/>
    <property type="match status" value="1"/>
</dbReference>
<keyword evidence="14" id="KW-1185">Reference proteome</keyword>
<dbReference type="OrthoDB" id="6500128at2759"/>
<proteinExistence type="inferred from homology"/>
<feature type="transmembrane region" description="Helical" evidence="10">
    <location>
        <begin position="53"/>
        <end position="77"/>
    </location>
</feature>
<feature type="compositionally biased region" description="Basic residues" evidence="9">
    <location>
        <begin position="1038"/>
        <end position="1049"/>
    </location>
</feature>
<feature type="compositionally biased region" description="Low complexity" evidence="9">
    <location>
        <begin position="1057"/>
        <end position="1070"/>
    </location>
</feature>
<accession>A0A9P8I3V6</accession>
<dbReference type="SUPFAM" id="SSF52540">
    <property type="entry name" value="P-loop containing nucleoside triphosphate hydrolases"/>
    <property type="match status" value="1"/>
</dbReference>
<feature type="transmembrane region" description="Helical" evidence="10">
    <location>
        <begin position="89"/>
        <end position="107"/>
    </location>
</feature>
<comment type="similarity">
    <text evidence="8">Belongs to the ABC transporter superfamily. ABCB family. Heavy Metal importer (TC 3.A.1.210) subfamily.</text>
</comment>
<dbReference type="GO" id="GO:0005524">
    <property type="term" value="F:ATP binding"/>
    <property type="evidence" value="ECO:0007669"/>
    <property type="project" value="UniProtKB-KW"/>
</dbReference>
<feature type="transmembrane region" description="Helical" evidence="10">
    <location>
        <begin position="154"/>
        <end position="171"/>
    </location>
</feature>
<feature type="transmembrane region" description="Helical" evidence="10">
    <location>
        <begin position="23"/>
        <end position="41"/>
    </location>
</feature>
<feature type="transmembrane region" description="Helical" evidence="10">
    <location>
        <begin position="114"/>
        <end position="134"/>
    </location>
</feature>
<dbReference type="Proteomes" id="UP000698800">
    <property type="component" value="Unassembled WGS sequence"/>
</dbReference>
<dbReference type="PANTHER" id="PTHR24221">
    <property type="entry name" value="ATP-BINDING CASSETTE SUB-FAMILY B"/>
    <property type="match status" value="1"/>
</dbReference>
<evidence type="ECO:0000256" key="9">
    <source>
        <dbReference type="SAM" id="MobiDB-lite"/>
    </source>
</evidence>
<dbReference type="PANTHER" id="PTHR24221:SF651">
    <property type="entry name" value="HEAVY METAL TOLERANCE PROTEIN"/>
    <property type="match status" value="1"/>
</dbReference>
<reference evidence="13" key="1">
    <citation type="submission" date="2021-03" db="EMBL/GenBank/DDBJ databases">
        <title>Comparative genomics and phylogenomic investigation of the class Geoglossomycetes provide insights into ecological specialization and systematics.</title>
        <authorList>
            <person name="Melie T."/>
            <person name="Pirro S."/>
            <person name="Miller A.N."/>
            <person name="Quandt A."/>
        </authorList>
    </citation>
    <scope>NUCLEOTIDE SEQUENCE</scope>
    <source>
        <strain evidence="13">GBOQ0MN5Z8</strain>
    </source>
</reference>
<dbReference type="GO" id="GO:0000041">
    <property type="term" value="P:transition metal ion transport"/>
    <property type="evidence" value="ECO:0007669"/>
    <property type="project" value="UniProtKB-ARBA"/>
</dbReference>
<feature type="compositionally biased region" description="Basic and acidic residues" evidence="9">
    <location>
        <begin position="822"/>
        <end position="831"/>
    </location>
</feature>
<keyword evidence="7 10" id="KW-0472">Membrane</keyword>
<dbReference type="CDD" id="cd03253">
    <property type="entry name" value="ABCC_ATM1_transporter"/>
    <property type="match status" value="1"/>
</dbReference>
<protein>
    <recommendedName>
        <fullName evidence="15">Heavy metal tolerance protein</fullName>
    </recommendedName>
</protein>
<evidence type="ECO:0000256" key="3">
    <source>
        <dbReference type="ARBA" id="ARBA00022692"/>
    </source>
</evidence>
<dbReference type="Gene3D" id="3.40.50.300">
    <property type="entry name" value="P-loop containing nucleotide triphosphate hydrolases"/>
    <property type="match status" value="1"/>
</dbReference>
<evidence type="ECO:0000259" key="11">
    <source>
        <dbReference type="PROSITE" id="PS50893"/>
    </source>
</evidence>
<dbReference type="InterPro" id="IPR017871">
    <property type="entry name" value="ABC_transporter-like_CS"/>
</dbReference>
<keyword evidence="4" id="KW-0547">Nucleotide-binding</keyword>
<evidence type="ECO:0008006" key="15">
    <source>
        <dbReference type="Google" id="ProtNLM"/>
    </source>
</evidence>
<dbReference type="PROSITE" id="PS00211">
    <property type="entry name" value="ABC_TRANSPORTER_1"/>
    <property type="match status" value="1"/>
</dbReference>
<evidence type="ECO:0000256" key="10">
    <source>
        <dbReference type="SAM" id="Phobius"/>
    </source>
</evidence>
<sequence>MEDHARASLVIKAVHYAYPPLVFSYYLFAVTLSICTLQTISPKVKNQRVRRDVILGFMIVVIASYVSEALGLLAHSLAVRDWYGPQHHIIYVLSSILVWGILVLGLLDSKFPVWFPYYGSWFIALAVEIALVFLPHSFHSPKLQFEYVQITVQVSRVCFLLLLTSIFFGIGSGDNRRDNGSDEESQSLLANGQSEPGKPQNNSSYGSVTSNNGMNTPDVGDSGKSGDEPDTEEKKRLKNLQERLLNDGNWWTYAKSFSEKVSLLGKTQSAFNADAEKAVSLGPNAGIGALRSYLWIPIDQYSYRAISTAAYNHIMNLSSDFHSNKKSGELYASIDQGRSINGFIDDVCFTVLPMLVDLIVAFGYFYYLFDAYMALIVGVVTVVYLWATTKLGAHQDQIRRDYRTSSRNEYHVLYESMGSWTTVCPNFHLGTPRGMFSCRVSSNPRHKAGGEFRDLTDLLGPTVRIAGQMLDAERLLELFQTKPSIKDKEPAVELRLGDGSVDFEDVSFSYDPRKPTLKNITFHAAPGKTVALVGETGGGKSTLLKLLFRFYDVASGCIKIDGQDIRDVTLLSLRENMGVVPQDPQLFNETIMFNLRYANLNATESEVHEACKAAAIHDKIMSFPDNYNSKVGERGIKLSGGELQRVSIARAILKNPRIILLDEATSMVDTETEGHIQNAFKKLTKDRTTFVVAHRLSTIMKADLILVIKDGEVVEQGTHNELLFSKGKYYDLWSKQVLVGASGERSKDAGDLKNAPAIINDLDHVGNQASAEEADLIAVPPQSIFEADKALLKDIASKVVVSAEGVLKPDAPEFVPKYFHDFSQKSDDNADGKGATAKETSAEKYDRQKREKAAKRLEKAEQKTERRSQKQKYQKEAKPRESFDGPEGLEEDAGITASSSQQQLEILVNAHSKPEKEKRRRFRYRGLGLRSRKDRDSSAVGTQGVEETDGYMTTASATPLESEVDPEGLKEKNSRTRSRRAKSKSAPDGQMDGADDSDSNHMASFAGNNSAIYQQRRSSAPSDPPAGPKDMRGSSQGQRRRRPRHWRNRSKTESKSTDVTASSSTETTSTQPPPTPSATPSDEASAGPSGQTSVRFAPGF</sequence>
<evidence type="ECO:0000256" key="7">
    <source>
        <dbReference type="ARBA" id="ARBA00023136"/>
    </source>
</evidence>
<dbReference type="InterPro" id="IPR003439">
    <property type="entry name" value="ABC_transporter-like_ATP-bd"/>
</dbReference>
<dbReference type="FunFam" id="3.40.50.300:FF:000186">
    <property type="entry name" value="ATP-binding cassette sub-family B member 7, mitochondrial"/>
    <property type="match status" value="1"/>
</dbReference>
<dbReference type="SMART" id="SM00382">
    <property type="entry name" value="AAA"/>
    <property type="match status" value="1"/>
</dbReference>
<dbReference type="GO" id="GO:0005774">
    <property type="term" value="C:vacuolar membrane"/>
    <property type="evidence" value="ECO:0007669"/>
    <property type="project" value="TreeGrafter"/>
</dbReference>
<dbReference type="PROSITE" id="PS50929">
    <property type="entry name" value="ABC_TM1F"/>
    <property type="match status" value="1"/>
</dbReference>
<keyword evidence="2" id="KW-0813">Transport</keyword>
<evidence type="ECO:0000256" key="6">
    <source>
        <dbReference type="ARBA" id="ARBA00022989"/>
    </source>
</evidence>
<dbReference type="InterPro" id="IPR011527">
    <property type="entry name" value="ABC1_TM_dom"/>
</dbReference>
<dbReference type="Gene3D" id="1.20.1560.10">
    <property type="entry name" value="ABC transporter type 1, transmembrane domain"/>
    <property type="match status" value="2"/>
</dbReference>
<dbReference type="InterPro" id="IPR027417">
    <property type="entry name" value="P-loop_NTPase"/>
</dbReference>
<evidence type="ECO:0000256" key="8">
    <source>
        <dbReference type="ARBA" id="ARBA00024363"/>
    </source>
</evidence>
<dbReference type="PROSITE" id="PS50893">
    <property type="entry name" value="ABC_TRANSPORTER_2"/>
    <property type="match status" value="1"/>
</dbReference>
<dbReference type="EMBL" id="JAGHQL010000048">
    <property type="protein sequence ID" value="KAH0542717.1"/>
    <property type="molecule type" value="Genomic_DNA"/>
</dbReference>
<feature type="domain" description="ABC transmembrane type-1" evidence="12">
    <location>
        <begin position="285"/>
        <end position="416"/>
    </location>
</feature>
<evidence type="ECO:0000259" key="12">
    <source>
        <dbReference type="PROSITE" id="PS50929"/>
    </source>
</evidence>
<dbReference type="GO" id="GO:0140359">
    <property type="term" value="F:ABC-type transporter activity"/>
    <property type="evidence" value="ECO:0007669"/>
    <property type="project" value="InterPro"/>
</dbReference>
<keyword evidence="3 10" id="KW-0812">Transmembrane</keyword>
<evidence type="ECO:0000256" key="2">
    <source>
        <dbReference type="ARBA" id="ARBA00022448"/>
    </source>
</evidence>
<name>A0A9P8I3V6_9PEZI</name>
<dbReference type="SUPFAM" id="SSF90123">
    <property type="entry name" value="ABC transporter transmembrane region"/>
    <property type="match status" value="1"/>
</dbReference>
<dbReference type="InterPro" id="IPR036640">
    <property type="entry name" value="ABC1_TM_sf"/>
</dbReference>
<evidence type="ECO:0000313" key="13">
    <source>
        <dbReference type="EMBL" id="KAH0542717.1"/>
    </source>
</evidence>
<organism evidence="13 14">
    <name type="scientific">Glutinoglossum americanum</name>
    <dbReference type="NCBI Taxonomy" id="1670608"/>
    <lineage>
        <taxon>Eukaryota</taxon>
        <taxon>Fungi</taxon>
        <taxon>Dikarya</taxon>
        <taxon>Ascomycota</taxon>
        <taxon>Pezizomycotina</taxon>
        <taxon>Geoglossomycetes</taxon>
        <taxon>Geoglossales</taxon>
        <taxon>Geoglossaceae</taxon>
        <taxon>Glutinoglossum</taxon>
    </lineage>
</organism>
<feature type="compositionally biased region" description="Basic and acidic residues" evidence="9">
    <location>
        <begin position="224"/>
        <end position="233"/>
    </location>
</feature>
<evidence type="ECO:0000313" key="14">
    <source>
        <dbReference type="Proteomes" id="UP000698800"/>
    </source>
</evidence>
<dbReference type="InterPro" id="IPR003593">
    <property type="entry name" value="AAA+_ATPase"/>
</dbReference>
<keyword evidence="5" id="KW-0067">ATP-binding</keyword>
<dbReference type="Pfam" id="PF00664">
    <property type="entry name" value="ABC_membrane"/>
    <property type="match status" value="1"/>
</dbReference>
<feature type="compositionally biased region" description="Basic and acidic residues" evidence="9">
    <location>
        <begin position="840"/>
        <end position="883"/>
    </location>
</feature>
<dbReference type="InterPro" id="IPR039421">
    <property type="entry name" value="Type_1_exporter"/>
</dbReference>
<comment type="caution">
    <text evidence="13">The sequence shown here is derived from an EMBL/GenBank/DDBJ whole genome shotgun (WGS) entry which is preliminary data.</text>
</comment>